<proteinExistence type="predicted"/>
<evidence type="ECO:0000313" key="2">
    <source>
        <dbReference type="Proteomes" id="UP001279734"/>
    </source>
</evidence>
<dbReference type="AlphaFoldDB" id="A0AAD3SCK5"/>
<evidence type="ECO:0000313" key="1">
    <source>
        <dbReference type="EMBL" id="GMH08618.1"/>
    </source>
</evidence>
<reference evidence="1" key="1">
    <citation type="submission" date="2023-05" db="EMBL/GenBank/DDBJ databases">
        <title>Nepenthes gracilis genome sequencing.</title>
        <authorList>
            <person name="Fukushima K."/>
        </authorList>
    </citation>
    <scope>NUCLEOTIDE SEQUENCE</scope>
    <source>
        <strain evidence="1">SING2019-196</strain>
    </source>
</reference>
<comment type="caution">
    <text evidence="1">The sequence shown here is derived from an EMBL/GenBank/DDBJ whole genome shotgun (WGS) entry which is preliminary data.</text>
</comment>
<protein>
    <submittedName>
        <fullName evidence="1">Uncharacterized protein</fullName>
    </submittedName>
</protein>
<dbReference type="EMBL" id="BSYO01000008">
    <property type="protein sequence ID" value="GMH08618.1"/>
    <property type="molecule type" value="Genomic_DNA"/>
</dbReference>
<organism evidence="1 2">
    <name type="scientific">Nepenthes gracilis</name>
    <name type="common">Slender pitcher plant</name>
    <dbReference type="NCBI Taxonomy" id="150966"/>
    <lineage>
        <taxon>Eukaryota</taxon>
        <taxon>Viridiplantae</taxon>
        <taxon>Streptophyta</taxon>
        <taxon>Embryophyta</taxon>
        <taxon>Tracheophyta</taxon>
        <taxon>Spermatophyta</taxon>
        <taxon>Magnoliopsida</taxon>
        <taxon>eudicotyledons</taxon>
        <taxon>Gunneridae</taxon>
        <taxon>Pentapetalae</taxon>
        <taxon>Caryophyllales</taxon>
        <taxon>Nepenthaceae</taxon>
        <taxon>Nepenthes</taxon>
    </lineage>
</organism>
<name>A0AAD3SCK5_NEPGR</name>
<gene>
    <name evidence="1" type="ORF">Nepgr_010458</name>
</gene>
<sequence>MGAYGGACNPGAEVGSHAFDVCHDDVQGSCPSLGKLMRNIEELRLQFDSRVLAYFFPKKARRHKKKRSPSAIPHEHGDSRCWVLRYSGLRSSTVDLSRIPDVMLLIICSILATYWNSQEWWMASCAVSCLLKAEHHGVVAAVLCSLIWEACSSELPLNYSSPAAGGPLLNW</sequence>
<dbReference type="Proteomes" id="UP001279734">
    <property type="component" value="Unassembled WGS sequence"/>
</dbReference>
<accession>A0AAD3SCK5</accession>
<keyword evidence="2" id="KW-1185">Reference proteome</keyword>